<organism evidence="4">
    <name type="scientific">Aureococcus anophagefferens</name>
    <name type="common">Harmful bloom alga</name>
    <dbReference type="NCBI Taxonomy" id="44056"/>
    <lineage>
        <taxon>Eukaryota</taxon>
        <taxon>Sar</taxon>
        <taxon>Stramenopiles</taxon>
        <taxon>Ochrophyta</taxon>
        <taxon>Pelagophyceae</taxon>
        <taxon>Pelagomonadales</taxon>
        <taxon>Pelagomonadaceae</taxon>
        <taxon>Aureococcus</taxon>
    </lineage>
</organism>
<evidence type="ECO:0000256" key="1">
    <source>
        <dbReference type="SAM" id="MobiDB-lite"/>
    </source>
</evidence>
<dbReference type="AlphaFoldDB" id="F0YGQ5"/>
<dbReference type="SUPFAM" id="SSF51206">
    <property type="entry name" value="cAMP-binding domain-like"/>
    <property type="match status" value="2"/>
</dbReference>
<dbReference type="Proteomes" id="UP000002729">
    <property type="component" value="Unassembled WGS sequence"/>
</dbReference>
<dbReference type="GeneID" id="20228577"/>
<feature type="domain" description="Cyclic nucleotide-binding" evidence="2">
    <location>
        <begin position="455"/>
        <end position="513"/>
    </location>
</feature>
<dbReference type="CDD" id="cd00038">
    <property type="entry name" value="CAP_ED"/>
    <property type="match status" value="1"/>
</dbReference>
<dbReference type="Pfam" id="PF00027">
    <property type="entry name" value="cNMP_binding"/>
    <property type="match status" value="1"/>
</dbReference>
<protein>
    <recommendedName>
        <fullName evidence="2">Cyclic nucleotide-binding domain-containing protein</fullName>
    </recommendedName>
</protein>
<dbReference type="RefSeq" id="XP_009039599.1">
    <property type="nucleotide sequence ID" value="XM_009041351.1"/>
</dbReference>
<dbReference type="InterPro" id="IPR000595">
    <property type="entry name" value="cNMP-bd_dom"/>
</dbReference>
<dbReference type="GO" id="GO:0005952">
    <property type="term" value="C:cAMP-dependent protein kinase complex"/>
    <property type="evidence" value="ECO:0007669"/>
    <property type="project" value="InterPro"/>
</dbReference>
<dbReference type="PROSITE" id="PS00888">
    <property type="entry name" value="CNMP_BINDING_1"/>
    <property type="match status" value="1"/>
</dbReference>
<name>F0YGQ5_AURAN</name>
<dbReference type="PROSITE" id="PS50042">
    <property type="entry name" value="CNMP_BINDING_3"/>
    <property type="match status" value="2"/>
</dbReference>
<feature type="compositionally biased region" description="Polar residues" evidence="1">
    <location>
        <begin position="73"/>
        <end position="83"/>
    </location>
</feature>
<dbReference type="eggNOG" id="KOG1113">
    <property type="taxonomic scope" value="Eukaryota"/>
</dbReference>
<evidence type="ECO:0000259" key="2">
    <source>
        <dbReference type="PROSITE" id="PS50042"/>
    </source>
</evidence>
<dbReference type="PRINTS" id="PR00103">
    <property type="entry name" value="CAMPKINASE"/>
</dbReference>
<dbReference type="GO" id="GO:0005829">
    <property type="term" value="C:cytosol"/>
    <property type="evidence" value="ECO:0007669"/>
    <property type="project" value="TreeGrafter"/>
</dbReference>
<dbReference type="InterPro" id="IPR018488">
    <property type="entry name" value="cNMP-bd_CS"/>
</dbReference>
<dbReference type="InterPro" id="IPR014710">
    <property type="entry name" value="RmlC-like_jellyroll"/>
</dbReference>
<dbReference type="FunCoup" id="F0YGQ5">
    <property type="interactions" value="35"/>
</dbReference>
<dbReference type="PANTHER" id="PTHR11635:SF152">
    <property type="entry name" value="CAMP-DEPENDENT PROTEIN KINASE TYPE I REGULATORY SUBUNIT-RELATED"/>
    <property type="match status" value="1"/>
</dbReference>
<feature type="region of interest" description="Disordered" evidence="1">
    <location>
        <begin position="275"/>
        <end position="300"/>
    </location>
</feature>
<feature type="domain" description="Cyclic nucleotide-binding" evidence="2">
    <location>
        <begin position="355"/>
        <end position="453"/>
    </location>
</feature>
<evidence type="ECO:0000313" key="3">
    <source>
        <dbReference type="EMBL" id="EGB05760.1"/>
    </source>
</evidence>
<dbReference type="Gene3D" id="2.60.120.10">
    <property type="entry name" value="Jelly Rolls"/>
    <property type="match status" value="2"/>
</dbReference>
<dbReference type="PANTHER" id="PTHR11635">
    <property type="entry name" value="CAMP-DEPENDENT PROTEIN KINASE REGULATORY CHAIN"/>
    <property type="match status" value="1"/>
</dbReference>
<dbReference type="GO" id="GO:0034236">
    <property type="term" value="F:protein kinase A catalytic subunit binding"/>
    <property type="evidence" value="ECO:0007669"/>
    <property type="project" value="TreeGrafter"/>
</dbReference>
<feature type="compositionally biased region" description="Acidic residues" evidence="1">
    <location>
        <begin position="286"/>
        <end position="300"/>
    </location>
</feature>
<feature type="region of interest" description="Disordered" evidence="1">
    <location>
        <begin position="1"/>
        <end position="101"/>
    </location>
</feature>
<keyword evidence="4" id="KW-1185">Reference proteome</keyword>
<dbReference type="EMBL" id="GL833139">
    <property type="protein sequence ID" value="EGB05760.1"/>
    <property type="molecule type" value="Genomic_DNA"/>
</dbReference>
<dbReference type="PROSITE" id="PS00889">
    <property type="entry name" value="CNMP_BINDING_2"/>
    <property type="match status" value="1"/>
</dbReference>
<accession>F0YGQ5</accession>
<dbReference type="SMART" id="SM00100">
    <property type="entry name" value="cNMP"/>
    <property type="match status" value="1"/>
</dbReference>
<proteinExistence type="predicted"/>
<dbReference type="OrthoDB" id="417078at2759"/>
<sequence length="518" mass="58263">MNGDYGGRQNTPWRPSRRTPAHQGSVQHVFWRTKAEKQPSMPKLGCGRAAKHDARRGSNLVNDPKKRALGTPATASRPSQTPLETDISPLDASKWPGSRGPVRPEIVLVSRDRERRVEDRPPARRGLEGRRGARRTEPPNAAVKVGRCPSDRLPMHVSKRHTHFLMADGNFTAESAAQVRHLFLHRRERYTASSRAERLPSVKVNKSAFYPDRYFEQISCARVESGIVVESLLIEKPENPIGFIVEFLQKKYPDQAGVASVSGLSQAARDIGNLNSGEANEKISGDDDDDDEEGEEEEEEAYMDEMPENTIFKRDKKRVSICAEVIQENHDDVKEFDKTLDERIRILEILEQQVLFRYLEKEQKEFIARAMFVVEYKAGDTIISQGDDGDNFYVIDRGNVECFKCESGVDDEKLVHTYSPGGAFGELAIMYNAPRAATCRAISECRLFALDRKVGDYFGEIALLTSKPRQATVVAAESGGTLTLLSLDRSTFNRILGSIEDILRRNMVAYNKFRSAQI</sequence>
<feature type="compositionally biased region" description="Basic and acidic residues" evidence="1">
    <location>
        <begin position="113"/>
        <end position="137"/>
    </location>
</feature>
<dbReference type="InterPro" id="IPR018490">
    <property type="entry name" value="cNMP-bd_dom_sf"/>
</dbReference>
<evidence type="ECO:0000313" key="4">
    <source>
        <dbReference type="Proteomes" id="UP000002729"/>
    </source>
</evidence>
<dbReference type="KEGG" id="aaf:AURANDRAFT_72165"/>
<dbReference type="GO" id="GO:0004862">
    <property type="term" value="F:cAMP-dependent protein kinase inhibitor activity"/>
    <property type="evidence" value="ECO:0007669"/>
    <property type="project" value="TreeGrafter"/>
</dbReference>
<feature type="region of interest" description="Disordered" evidence="1">
    <location>
        <begin position="113"/>
        <end position="143"/>
    </location>
</feature>
<gene>
    <name evidence="3" type="ORF">AURANDRAFT_72165</name>
</gene>
<reference evidence="3 4" key="1">
    <citation type="journal article" date="2011" name="Proc. Natl. Acad. Sci. U.S.A.">
        <title>Niche of harmful alga Aureococcus anophagefferens revealed through ecogenomics.</title>
        <authorList>
            <person name="Gobler C.J."/>
            <person name="Berry D.L."/>
            <person name="Dyhrman S.T."/>
            <person name="Wilhelm S.W."/>
            <person name="Salamov A."/>
            <person name="Lobanov A.V."/>
            <person name="Zhang Y."/>
            <person name="Collier J.L."/>
            <person name="Wurch L.L."/>
            <person name="Kustka A.B."/>
            <person name="Dill B.D."/>
            <person name="Shah M."/>
            <person name="VerBerkmoes N.C."/>
            <person name="Kuo A."/>
            <person name="Terry A."/>
            <person name="Pangilinan J."/>
            <person name="Lindquist E.A."/>
            <person name="Lucas S."/>
            <person name="Paulsen I.T."/>
            <person name="Hattenrath-Lehmann T.K."/>
            <person name="Talmage S.C."/>
            <person name="Walker E.A."/>
            <person name="Koch F."/>
            <person name="Burson A.M."/>
            <person name="Marcoval M.A."/>
            <person name="Tang Y.Z."/>
            <person name="Lecleir G.R."/>
            <person name="Coyne K.J."/>
            <person name="Berg G.M."/>
            <person name="Bertrand E.M."/>
            <person name="Saito M.A."/>
            <person name="Gladyshev V.N."/>
            <person name="Grigoriev I.V."/>
        </authorList>
    </citation>
    <scope>NUCLEOTIDE SEQUENCE [LARGE SCALE GENOMIC DNA]</scope>
    <source>
        <strain evidence="4">CCMP 1984</strain>
    </source>
</reference>
<dbReference type="InterPro" id="IPR050503">
    <property type="entry name" value="cAMP-dep_PK_reg_su-like"/>
</dbReference>
<dbReference type="InParanoid" id="F0YGQ5"/>
<dbReference type="GO" id="GO:0030552">
    <property type="term" value="F:cAMP binding"/>
    <property type="evidence" value="ECO:0007669"/>
    <property type="project" value="TreeGrafter"/>
</dbReference>